<proteinExistence type="predicted"/>
<feature type="transmembrane region" description="Helical" evidence="2">
    <location>
        <begin position="17"/>
        <end position="35"/>
    </location>
</feature>
<feature type="transmembrane region" description="Helical" evidence="2">
    <location>
        <begin position="359"/>
        <end position="382"/>
    </location>
</feature>
<comment type="caution">
    <text evidence="3">The sequence shown here is derived from an EMBL/GenBank/DDBJ whole genome shotgun (WGS) entry which is preliminary data.</text>
</comment>
<keyword evidence="2" id="KW-1133">Transmembrane helix</keyword>
<keyword evidence="4" id="KW-1185">Reference proteome</keyword>
<gene>
    <name evidence="3" type="ORF">DN062_02230</name>
</gene>
<feature type="coiled-coil region" evidence="1">
    <location>
        <begin position="210"/>
        <end position="244"/>
    </location>
</feature>
<dbReference type="AlphaFoldDB" id="A0A364NSA1"/>
<dbReference type="EMBL" id="QKRX01000001">
    <property type="protein sequence ID" value="RAU19912.1"/>
    <property type="molecule type" value="Genomic_DNA"/>
</dbReference>
<reference evidence="3 4" key="1">
    <citation type="submission" date="2018-06" db="EMBL/GenBank/DDBJ databases">
        <title>Nitrincola tibetense sp. nov., isolated from Lake XuguoCo on Tibetan Plateau.</title>
        <authorList>
            <person name="Xing P."/>
        </authorList>
    </citation>
    <scope>NUCLEOTIDE SEQUENCE [LARGE SCALE GENOMIC DNA]</scope>
    <source>
        <strain evidence="4">xg18</strain>
    </source>
</reference>
<feature type="transmembrane region" description="Helical" evidence="2">
    <location>
        <begin position="47"/>
        <end position="67"/>
    </location>
</feature>
<keyword evidence="1" id="KW-0175">Coiled coil</keyword>
<evidence type="ECO:0000256" key="2">
    <source>
        <dbReference type="SAM" id="Phobius"/>
    </source>
</evidence>
<dbReference type="RefSeq" id="WP_112157110.1">
    <property type="nucleotide sequence ID" value="NZ_QKRX01000001.1"/>
</dbReference>
<keyword evidence="2" id="KW-0472">Membrane</keyword>
<feature type="transmembrane region" description="Helical" evidence="2">
    <location>
        <begin position="152"/>
        <end position="173"/>
    </location>
</feature>
<dbReference type="OrthoDB" id="5293851at2"/>
<protein>
    <submittedName>
        <fullName evidence="3">Uncharacterized protein</fullName>
    </submittedName>
</protein>
<feature type="coiled-coil region" evidence="1">
    <location>
        <begin position="288"/>
        <end position="315"/>
    </location>
</feature>
<evidence type="ECO:0000256" key="1">
    <source>
        <dbReference type="SAM" id="Coils"/>
    </source>
</evidence>
<organism evidence="3 4">
    <name type="scientific">Nitrincola tibetensis</name>
    <dbReference type="NCBI Taxonomy" id="2219697"/>
    <lineage>
        <taxon>Bacteria</taxon>
        <taxon>Pseudomonadati</taxon>
        <taxon>Pseudomonadota</taxon>
        <taxon>Gammaproteobacteria</taxon>
        <taxon>Oceanospirillales</taxon>
        <taxon>Oceanospirillaceae</taxon>
        <taxon>Nitrincola</taxon>
    </lineage>
</organism>
<sequence length="413" mass="46520">MDNISKGLELSNRNVKYFFIAIVILLIGISWLEIIDHHSAKYVDASLTQATIAFAIARAFNGIISVFKEVSVTVPLIGLELAIGQLLDPVNDLVEQFSSLMKMALGSLIIQKILLEIVANNFFKVIFTLSGVMLALVVYFDKLRLINVFFKSFVFLAMLRFLVALTVLFYAAVDKAFVESKTEQEMAFLETYPLELESFTDDTAVSEELRAALTLDLQNIQQDVALKEEQIQQIDNNIVQLDELFLSLETDLQNVNAEIGTFQRLNIMSRDERVVQLNEAMSSNRTQKRALETERRDLVRELNNANRTIVDIENALEGKSTGLFGSISSGFTSMTSGLSNFREKVSQYIENIQQAIPSFINLMALFFFKTMILPLLFLFVFLKGFKMIWGINMCDAITSGVEDLKSEIKGSKA</sequence>
<dbReference type="Proteomes" id="UP000250744">
    <property type="component" value="Unassembled WGS sequence"/>
</dbReference>
<feature type="transmembrane region" description="Helical" evidence="2">
    <location>
        <begin position="122"/>
        <end position="140"/>
    </location>
</feature>
<accession>A0A364NSA1</accession>
<dbReference type="Gene3D" id="1.10.287.1490">
    <property type="match status" value="1"/>
</dbReference>
<evidence type="ECO:0000313" key="4">
    <source>
        <dbReference type="Proteomes" id="UP000250744"/>
    </source>
</evidence>
<name>A0A364NSA1_9GAMM</name>
<evidence type="ECO:0000313" key="3">
    <source>
        <dbReference type="EMBL" id="RAU19912.1"/>
    </source>
</evidence>
<keyword evidence="2" id="KW-0812">Transmembrane</keyword>